<evidence type="ECO:0000313" key="2">
    <source>
        <dbReference type="EMBL" id="SBQ32238.1"/>
    </source>
</evidence>
<name>A0A1A8DFN0_NOTKA</name>
<feature type="region of interest" description="Disordered" evidence="1">
    <location>
        <begin position="550"/>
        <end position="593"/>
    </location>
</feature>
<sequence>MKCFWRSKKEPSASGEGTPIPVPIPGWETEEFRSIGDMLRQRGGRPGPWGELNGVVSPAVVLDRLTRIEVKKKAPLAGVRDMMWLFAEAWKKQELELSSCRERAAQEKIHAEEVEKSCSEFEQRVCVMGKELKHAQNVLDKTLTFVSRAQRKEKKRPRRTGPAQIRAFVKNVGEDWDPEKWNGDLWGDDEEEEWVIKPDPPPQPLYPSLQGIKMSEQRPITRRRREQQIIPPILVDMVDDQGRPELDEAGNIRRMLQQQPQPAPRLLTTLEDYSQDELNHMNGKLKQRPGEPTDSWLNRLMEDGACDIAIDAGDAMRFSGLSTDAQINAEYRATVRALPADEDFNVGDAYALACHVIYPTTADWSEIKGQWQTVRDAIQRLTRLTIREQVARNGGAGVVDCNISKATRDHLIRHAPPHYKPMVTSLLFGAADQTFAAIKDRLGELTTLGDWSETRREGARTENKPRIDPHSRGRKGGAMGPSRTDLWRALRQAGVPFEEIDGLPTNALMEKCSQMGLKVHCQFRHCPEKDDRMSVSELVGMLQNVIREVASKPAEPSAPPKESSEEESSDECYQVAAVKRRKKKQHRREHDDE</sequence>
<proteinExistence type="predicted"/>
<dbReference type="PANTHER" id="PTHR48195:SF1">
    <property type="entry name" value="RIKEN CDNA 2410002F23 GENE"/>
    <property type="match status" value="1"/>
</dbReference>
<dbReference type="GO" id="GO:0005794">
    <property type="term" value="C:Golgi apparatus"/>
    <property type="evidence" value="ECO:0007669"/>
    <property type="project" value="TreeGrafter"/>
</dbReference>
<dbReference type="AlphaFoldDB" id="A0A1A8DFN0"/>
<feature type="compositionally biased region" description="Basic and acidic residues" evidence="1">
    <location>
        <begin position="453"/>
        <end position="471"/>
    </location>
</feature>
<dbReference type="GO" id="GO:0009615">
    <property type="term" value="P:response to virus"/>
    <property type="evidence" value="ECO:0007669"/>
    <property type="project" value="TreeGrafter"/>
</dbReference>
<dbReference type="PANTHER" id="PTHR48195">
    <property type="entry name" value="FRIEND VIRUS SUSCEPTIBILITY PROTEIN 1"/>
    <property type="match status" value="1"/>
</dbReference>
<gene>
    <name evidence="2" type="primary">gag</name>
</gene>
<dbReference type="EMBL" id="HAEA01003758">
    <property type="protein sequence ID" value="SBQ32238.1"/>
    <property type="molecule type" value="Transcribed_RNA"/>
</dbReference>
<evidence type="ECO:0000256" key="1">
    <source>
        <dbReference type="SAM" id="MobiDB-lite"/>
    </source>
</evidence>
<dbReference type="InterPro" id="IPR053270">
    <property type="entry name" value="Fv1_restriction_factor"/>
</dbReference>
<organism evidence="2">
    <name type="scientific">Nothobranchius kadleci</name>
    <name type="common">African annual killifish</name>
    <dbReference type="NCBI Taxonomy" id="1051664"/>
    <lineage>
        <taxon>Eukaryota</taxon>
        <taxon>Metazoa</taxon>
        <taxon>Chordata</taxon>
        <taxon>Craniata</taxon>
        <taxon>Vertebrata</taxon>
        <taxon>Euteleostomi</taxon>
        <taxon>Actinopterygii</taxon>
        <taxon>Neopterygii</taxon>
        <taxon>Teleostei</taxon>
        <taxon>Neoteleostei</taxon>
        <taxon>Acanthomorphata</taxon>
        <taxon>Ovalentaria</taxon>
        <taxon>Atherinomorphae</taxon>
        <taxon>Cyprinodontiformes</taxon>
        <taxon>Nothobranchiidae</taxon>
        <taxon>Nothobranchius</taxon>
    </lineage>
</organism>
<feature type="region of interest" description="Disordered" evidence="1">
    <location>
        <begin position="1"/>
        <end position="23"/>
    </location>
</feature>
<reference evidence="2" key="1">
    <citation type="submission" date="2016-05" db="EMBL/GenBank/DDBJ databases">
        <authorList>
            <person name="Lavstsen T."/>
            <person name="Jespersen J.S."/>
        </authorList>
    </citation>
    <scope>NUCLEOTIDE SEQUENCE</scope>
    <source>
        <tissue evidence="2">Brain</tissue>
    </source>
</reference>
<reference evidence="2" key="2">
    <citation type="submission" date="2016-06" db="EMBL/GenBank/DDBJ databases">
        <title>The genome of a short-lived fish provides insights into sex chromosome evolution and the genetic control of aging.</title>
        <authorList>
            <person name="Reichwald K."/>
            <person name="Felder M."/>
            <person name="Petzold A."/>
            <person name="Koch P."/>
            <person name="Groth M."/>
            <person name="Platzer M."/>
        </authorList>
    </citation>
    <scope>NUCLEOTIDE SEQUENCE</scope>
    <source>
        <tissue evidence="2">Brain</tissue>
    </source>
</reference>
<protein>
    <submittedName>
        <fullName evidence="2">Gag polyprotein</fullName>
    </submittedName>
</protein>
<feature type="compositionally biased region" description="Basic residues" evidence="1">
    <location>
        <begin position="578"/>
        <end position="587"/>
    </location>
</feature>
<accession>A0A1A8DFN0</accession>
<feature type="region of interest" description="Disordered" evidence="1">
    <location>
        <begin position="453"/>
        <end position="481"/>
    </location>
</feature>